<keyword evidence="4" id="KW-1185">Reference proteome</keyword>
<evidence type="ECO:0000313" key="4">
    <source>
        <dbReference type="Proteomes" id="UP001651690"/>
    </source>
</evidence>
<comment type="caution">
    <text evidence="3">The sequence shown here is derived from an EMBL/GenBank/DDBJ whole genome shotgun (WGS) entry which is preliminary data.</text>
</comment>
<evidence type="ECO:0000256" key="1">
    <source>
        <dbReference type="SAM" id="MobiDB-lite"/>
    </source>
</evidence>
<feature type="transmembrane region" description="Helical" evidence="2">
    <location>
        <begin position="52"/>
        <end position="70"/>
    </location>
</feature>
<accession>A0ABT1LYV0</accession>
<gene>
    <name evidence="3" type="ORF">NM203_07755</name>
</gene>
<dbReference type="EMBL" id="JANDBD010000003">
    <property type="protein sequence ID" value="MCP9272079.1"/>
    <property type="molecule type" value="Genomic_DNA"/>
</dbReference>
<keyword evidence="2" id="KW-0812">Transmembrane</keyword>
<sequence length="82" mass="8478">MAKTTANTDGDFTTQFSTGTTPAGQHSVQAVCGPTLNALLDIVLVSEVGTQGPAVVMIMLFLLVFGWVLLRGGAPSKKGSVR</sequence>
<keyword evidence="2" id="KW-0472">Membrane</keyword>
<organism evidence="3 4">
    <name type="scientific">Mycolicibacterium arenosum</name>
    <dbReference type="NCBI Taxonomy" id="2952157"/>
    <lineage>
        <taxon>Bacteria</taxon>
        <taxon>Bacillati</taxon>
        <taxon>Actinomycetota</taxon>
        <taxon>Actinomycetes</taxon>
        <taxon>Mycobacteriales</taxon>
        <taxon>Mycobacteriaceae</taxon>
        <taxon>Mycolicibacterium</taxon>
    </lineage>
</organism>
<name>A0ABT1LYV0_9MYCO</name>
<evidence type="ECO:0000313" key="3">
    <source>
        <dbReference type="EMBL" id="MCP9272079.1"/>
    </source>
</evidence>
<keyword evidence="2" id="KW-1133">Transmembrane helix</keyword>
<dbReference type="Proteomes" id="UP001651690">
    <property type="component" value="Unassembled WGS sequence"/>
</dbReference>
<evidence type="ECO:0000256" key="2">
    <source>
        <dbReference type="SAM" id="Phobius"/>
    </source>
</evidence>
<feature type="region of interest" description="Disordered" evidence="1">
    <location>
        <begin position="1"/>
        <end position="24"/>
    </location>
</feature>
<reference evidence="3 4" key="1">
    <citation type="submission" date="2022-06" db="EMBL/GenBank/DDBJ databases">
        <title>Mycolicibacterium sp. CAU 1645 isolated from seawater.</title>
        <authorList>
            <person name="Kim W."/>
        </authorList>
    </citation>
    <scope>NUCLEOTIDE SEQUENCE [LARGE SCALE GENOMIC DNA]</scope>
    <source>
        <strain evidence="3 4">CAU 1645</strain>
    </source>
</reference>
<proteinExistence type="predicted"/>
<dbReference type="RefSeq" id="WP_255059255.1">
    <property type="nucleotide sequence ID" value="NZ_JANDBD010000003.1"/>
</dbReference>
<protein>
    <submittedName>
        <fullName evidence="3">Uncharacterized protein</fullName>
    </submittedName>
</protein>